<dbReference type="KEGG" id="bsto:C0V70_06025"/>
<evidence type="ECO:0000313" key="2">
    <source>
        <dbReference type="Proteomes" id="UP000235584"/>
    </source>
</evidence>
<dbReference type="Proteomes" id="UP000235584">
    <property type="component" value="Chromosome"/>
</dbReference>
<dbReference type="AlphaFoldDB" id="A0A2K9NRG8"/>
<evidence type="ECO:0000313" key="1">
    <source>
        <dbReference type="EMBL" id="AUN97675.1"/>
    </source>
</evidence>
<gene>
    <name evidence="1" type="ORF">C0V70_06025</name>
</gene>
<dbReference type="EMBL" id="CP025704">
    <property type="protein sequence ID" value="AUN97675.1"/>
    <property type="molecule type" value="Genomic_DNA"/>
</dbReference>
<proteinExistence type="predicted"/>
<dbReference type="SUPFAM" id="SSF51004">
    <property type="entry name" value="C-terminal (heme d1) domain of cytochrome cd1-nitrite reductase"/>
    <property type="match status" value="1"/>
</dbReference>
<sequence>MKYRKINLLDMKKLKIIFSFVVLFTIINAFANDKNIEGSVWVANEDGNSITVINARTNKVLTTLTGIEGPHNLQVSPDNKTVWIVSGHNDLTPKIWTIQNLTLC</sequence>
<dbReference type="InterPro" id="IPR015943">
    <property type="entry name" value="WD40/YVTN_repeat-like_dom_sf"/>
</dbReference>
<name>A0A2K9NRG8_BACTC</name>
<accession>A0A2K9NRG8</accession>
<dbReference type="InterPro" id="IPR011048">
    <property type="entry name" value="Haem_d1_sf"/>
</dbReference>
<reference evidence="1 2" key="1">
    <citation type="submission" date="2018-01" db="EMBL/GenBank/DDBJ databases">
        <title>Complete genome sequence of Bacteriovorax stolpii DSM12778.</title>
        <authorList>
            <person name="Tang B."/>
            <person name="Chang J."/>
        </authorList>
    </citation>
    <scope>NUCLEOTIDE SEQUENCE [LARGE SCALE GENOMIC DNA]</scope>
    <source>
        <strain evidence="1 2">DSM 12778</strain>
    </source>
</reference>
<protein>
    <submittedName>
        <fullName evidence="1">Uncharacterized protein</fullName>
    </submittedName>
</protein>
<dbReference type="Gene3D" id="2.130.10.10">
    <property type="entry name" value="YVTN repeat-like/Quinoprotein amine dehydrogenase"/>
    <property type="match status" value="1"/>
</dbReference>
<keyword evidence="2" id="KW-1185">Reference proteome</keyword>
<organism evidence="1 2">
    <name type="scientific">Bacteriovorax stolpii</name>
    <name type="common">Bdellovibrio stolpii</name>
    <dbReference type="NCBI Taxonomy" id="960"/>
    <lineage>
        <taxon>Bacteria</taxon>
        <taxon>Pseudomonadati</taxon>
        <taxon>Bdellovibrionota</taxon>
        <taxon>Bacteriovoracia</taxon>
        <taxon>Bacteriovoracales</taxon>
        <taxon>Bacteriovoracaceae</taxon>
        <taxon>Bacteriovorax</taxon>
    </lineage>
</organism>